<gene>
    <name evidence="2" type="ORF">J2S43_006887</name>
</gene>
<comment type="caution">
    <text evidence="2">The sequence shown here is derived from an EMBL/GenBank/DDBJ whole genome shotgun (WGS) entry which is preliminary data.</text>
</comment>
<feature type="compositionally biased region" description="Basic and acidic residues" evidence="1">
    <location>
        <begin position="24"/>
        <end position="37"/>
    </location>
</feature>
<sequence length="61" mass="6944">MTYPDDLVLRDREAPEGDLAEQARPVHEDDPAERFTASDEVNEADAAEQAREVQLPDDDYR</sequence>
<proteinExistence type="predicted"/>
<evidence type="ECO:0000313" key="3">
    <source>
        <dbReference type="Proteomes" id="UP001240984"/>
    </source>
</evidence>
<feature type="region of interest" description="Disordered" evidence="1">
    <location>
        <begin position="1"/>
        <end position="61"/>
    </location>
</feature>
<protein>
    <submittedName>
        <fullName evidence="2">Uncharacterized protein</fullName>
    </submittedName>
</protein>
<evidence type="ECO:0000256" key="1">
    <source>
        <dbReference type="SAM" id="MobiDB-lite"/>
    </source>
</evidence>
<name>A0ABT9N491_9ACTN</name>
<accession>A0ABT9N491</accession>
<evidence type="ECO:0000313" key="2">
    <source>
        <dbReference type="EMBL" id="MDP9798375.1"/>
    </source>
</evidence>
<reference evidence="2 3" key="1">
    <citation type="submission" date="2023-07" db="EMBL/GenBank/DDBJ databases">
        <title>Sequencing the genomes of 1000 actinobacteria strains.</title>
        <authorList>
            <person name="Klenk H.-P."/>
        </authorList>
    </citation>
    <scope>NUCLEOTIDE SEQUENCE [LARGE SCALE GENOMIC DNA]</scope>
    <source>
        <strain evidence="2 3">DSM 44710</strain>
    </source>
</reference>
<organism evidence="2 3">
    <name type="scientific">Catenuloplanes nepalensis</name>
    <dbReference type="NCBI Taxonomy" id="587533"/>
    <lineage>
        <taxon>Bacteria</taxon>
        <taxon>Bacillati</taxon>
        <taxon>Actinomycetota</taxon>
        <taxon>Actinomycetes</taxon>
        <taxon>Micromonosporales</taxon>
        <taxon>Micromonosporaceae</taxon>
        <taxon>Catenuloplanes</taxon>
    </lineage>
</organism>
<dbReference type="RefSeq" id="WP_306836227.1">
    <property type="nucleotide sequence ID" value="NZ_JAUSRA010000001.1"/>
</dbReference>
<dbReference type="EMBL" id="JAUSRA010000001">
    <property type="protein sequence ID" value="MDP9798375.1"/>
    <property type="molecule type" value="Genomic_DNA"/>
</dbReference>
<dbReference type="Proteomes" id="UP001240984">
    <property type="component" value="Unassembled WGS sequence"/>
</dbReference>
<keyword evidence="3" id="KW-1185">Reference proteome</keyword>